<keyword evidence="3" id="KW-1185">Reference proteome</keyword>
<proteinExistence type="predicted"/>
<organism evidence="2 3">
    <name type="scientific">Siccirubricoccus soli</name>
    <dbReference type="NCBI Taxonomy" id="2899147"/>
    <lineage>
        <taxon>Bacteria</taxon>
        <taxon>Pseudomonadati</taxon>
        <taxon>Pseudomonadota</taxon>
        <taxon>Alphaproteobacteria</taxon>
        <taxon>Acetobacterales</taxon>
        <taxon>Roseomonadaceae</taxon>
        <taxon>Siccirubricoccus</taxon>
    </lineage>
</organism>
<evidence type="ECO:0000313" key="2">
    <source>
        <dbReference type="EMBL" id="MCO6415232.1"/>
    </source>
</evidence>
<gene>
    <name evidence="2" type="ORF">JYK14_03450</name>
</gene>
<dbReference type="Pfam" id="PF13455">
    <property type="entry name" value="MUG113"/>
    <property type="match status" value="1"/>
</dbReference>
<comment type="caution">
    <text evidence="2">The sequence shown here is derived from an EMBL/GenBank/DDBJ whole genome shotgun (WGS) entry which is preliminary data.</text>
</comment>
<dbReference type="Proteomes" id="UP001523392">
    <property type="component" value="Unassembled WGS sequence"/>
</dbReference>
<dbReference type="EMBL" id="JAFIRR010000016">
    <property type="protein sequence ID" value="MCO6415232.1"/>
    <property type="molecule type" value="Genomic_DNA"/>
</dbReference>
<accession>A0ABT1D0P2</accession>
<feature type="domain" description="Bacteriophage T5 Orf172 DNA-binding" evidence="1">
    <location>
        <begin position="42"/>
        <end position="136"/>
    </location>
</feature>
<name>A0ABT1D0P2_9PROT</name>
<dbReference type="SMART" id="SM00974">
    <property type="entry name" value="T5orf172"/>
    <property type="match status" value="1"/>
</dbReference>
<evidence type="ECO:0000259" key="1">
    <source>
        <dbReference type="SMART" id="SM00974"/>
    </source>
</evidence>
<sequence length="149" mass="16804">MKAAASSGPCCRPSMMAGSPKDRVTGCLYVVKSLSALPEVKKLDGSLFKIGFTAGRFEERIARAQDDPTFLLAPVHPVRTYDTVNLNANKVENLLHRFFDVARLDIEIMDRFGKPFRPREWFLLPLPVIEQAIQMLLDGSIVRHRYDIA</sequence>
<evidence type="ECO:0000313" key="3">
    <source>
        <dbReference type="Proteomes" id="UP001523392"/>
    </source>
</evidence>
<protein>
    <submittedName>
        <fullName evidence="2">GIY-YIG nuclease family protein</fullName>
    </submittedName>
</protein>
<dbReference type="InterPro" id="IPR018306">
    <property type="entry name" value="Phage_T5_Orf172_DNA-bd"/>
</dbReference>
<reference evidence="2 3" key="1">
    <citation type="submission" date="2021-12" db="EMBL/GenBank/DDBJ databases">
        <title>Siccirubricoccus leaddurans sp. nov., a high concentration Zn2+ tolerance bacterium.</title>
        <authorList>
            <person name="Cao Y."/>
        </authorList>
    </citation>
    <scope>NUCLEOTIDE SEQUENCE [LARGE SCALE GENOMIC DNA]</scope>
    <source>
        <strain evidence="2 3">KC 17139</strain>
    </source>
</reference>
<dbReference type="RefSeq" id="WP_252951828.1">
    <property type="nucleotide sequence ID" value="NZ_JAFIRR010000016.1"/>
</dbReference>